<dbReference type="Proteomes" id="UP000003240">
    <property type="component" value="Unassembled WGS sequence"/>
</dbReference>
<reference evidence="1 2" key="1">
    <citation type="journal article" date="2011" name="EMBO J.">
        <title>Structural diversity of bacterial flagellar motors.</title>
        <authorList>
            <person name="Chen S."/>
            <person name="Beeby M."/>
            <person name="Murphy G.E."/>
            <person name="Leadbetter J.R."/>
            <person name="Hendrixson D.R."/>
            <person name="Briegel A."/>
            <person name="Li Z."/>
            <person name="Shi J."/>
            <person name="Tocheva E.I."/>
            <person name="Muller A."/>
            <person name="Dobro M.J."/>
            <person name="Jensen G.J."/>
        </authorList>
    </citation>
    <scope>NUCLEOTIDE SEQUENCE [LARGE SCALE GENOMIC DNA]</scope>
    <source>
        <strain evidence="1 2">DSM 6540</strain>
    </source>
</reference>
<evidence type="ECO:0000313" key="1">
    <source>
        <dbReference type="EMBL" id="EGO61728.1"/>
    </source>
</evidence>
<keyword evidence="2" id="KW-1185">Reference proteome</keyword>
<comment type="caution">
    <text evidence="1">The sequence shown here is derived from an EMBL/GenBank/DDBJ whole genome shotgun (WGS) entry which is preliminary data.</text>
</comment>
<name>F7NQF0_9FIRM</name>
<sequence>MKTGILSLWPGGVKALIGFGPGFDPAVWVRAMQGIRFKQEPACIHYFYGCRPVLYEEKQQAKQE</sequence>
<gene>
    <name evidence="1" type="ORF">ALO_21746</name>
</gene>
<dbReference type="EMBL" id="AFGF01000294">
    <property type="protein sequence ID" value="EGO61728.1"/>
    <property type="molecule type" value="Genomic_DNA"/>
</dbReference>
<accession>F7NQF0</accession>
<protein>
    <submittedName>
        <fullName evidence="1">Uncharacterized protein</fullName>
    </submittedName>
</protein>
<organism evidence="1 2">
    <name type="scientific">Acetonema longum DSM 6540</name>
    <dbReference type="NCBI Taxonomy" id="1009370"/>
    <lineage>
        <taxon>Bacteria</taxon>
        <taxon>Bacillati</taxon>
        <taxon>Bacillota</taxon>
        <taxon>Negativicutes</taxon>
        <taxon>Acetonemataceae</taxon>
        <taxon>Acetonema</taxon>
    </lineage>
</organism>
<evidence type="ECO:0000313" key="2">
    <source>
        <dbReference type="Proteomes" id="UP000003240"/>
    </source>
</evidence>
<dbReference type="AlphaFoldDB" id="F7NQF0"/>
<proteinExistence type="predicted"/>